<feature type="transmembrane region" description="Helical" evidence="6">
    <location>
        <begin position="7"/>
        <end position="25"/>
    </location>
</feature>
<comment type="catalytic activity">
    <reaction evidence="1">
        <text>Hydrolysis of terminal non-reducing N-acetyl-D-hexosamine residues in N-acetyl-beta-D-hexosaminides.</text>
        <dbReference type="EC" id="3.2.1.52"/>
    </reaction>
</comment>
<dbReference type="EMBL" id="DVFU01000032">
    <property type="protein sequence ID" value="HIQ64426.1"/>
    <property type="molecule type" value="Genomic_DNA"/>
</dbReference>
<keyword evidence="6" id="KW-1133">Transmembrane helix</keyword>
<keyword evidence="4 8" id="KW-0378">Hydrolase</keyword>
<reference evidence="8" key="1">
    <citation type="submission" date="2020-10" db="EMBL/GenBank/DDBJ databases">
        <authorList>
            <person name="Gilroy R."/>
        </authorList>
    </citation>
    <scope>NUCLEOTIDE SEQUENCE</scope>
    <source>
        <strain evidence="8">CHK165-10780</strain>
    </source>
</reference>
<dbReference type="InterPro" id="IPR017853">
    <property type="entry name" value="GH"/>
</dbReference>
<dbReference type="GO" id="GO:0005975">
    <property type="term" value="P:carbohydrate metabolic process"/>
    <property type="evidence" value="ECO:0007669"/>
    <property type="project" value="InterPro"/>
</dbReference>
<dbReference type="InterPro" id="IPR050226">
    <property type="entry name" value="NagZ_Beta-hexosaminidase"/>
</dbReference>
<dbReference type="AlphaFoldDB" id="A0A9D0YZT3"/>
<dbReference type="GO" id="GO:0009254">
    <property type="term" value="P:peptidoglycan turnover"/>
    <property type="evidence" value="ECO:0007669"/>
    <property type="project" value="TreeGrafter"/>
</dbReference>
<evidence type="ECO:0000256" key="4">
    <source>
        <dbReference type="ARBA" id="ARBA00022801"/>
    </source>
</evidence>
<dbReference type="SUPFAM" id="SSF51445">
    <property type="entry name" value="(Trans)glycosidases"/>
    <property type="match status" value="1"/>
</dbReference>
<evidence type="ECO:0000313" key="9">
    <source>
        <dbReference type="Proteomes" id="UP000886725"/>
    </source>
</evidence>
<evidence type="ECO:0000259" key="7">
    <source>
        <dbReference type="Pfam" id="PF00933"/>
    </source>
</evidence>
<evidence type="ECO:0000256" key="2">
    <source>
        <dbReference type="ARBA" id="ARBA00005336"/>
    </source>
</evidence>
<accession>A0A9D0YZT3</accession>
<protein>
    <recommendedName>
        <fullName evidence="3">beta-N-acetylhexosaminidase</fullName>
        <ecNumber evidence="3">3.2.1.52</ecNumber>
    </recommendedName>
</protein>
<evidence type="ECO:0000313" key="8">
    <source>
        <dbReference type="EMBL" id="HIQ64426.1"/>
    </source>
</evidence>
<keyword evidence="5" id="KW-0326">Glycosidase</keyword>
<dbReference type="InterPro" id="IPR019800">
    <property type="entry name" value="Glyco_hydro_3_AS"/>
</dbReference>
<feature type="domain" description="Glycoside hydrolase family 3 N-terminal" evidence="7">
    <location>
        <begin position="48"/>
        <end position="369"/>
    </location>
</feature>
<evidence type="ECO:0000256" key="5">
    <source>
        <dbReference type="ARBA" id="ARBA00023295"/>
    </source>
</evidence>
<dbReference type="PANTHER" id="PTHR30480:SF13">
    <property type="entry name" value="BETA-HEXOSAMINIDASE"/>
    <property type="match status" value="1"/>
</dbReference>
<evidence type="ECO:0000256" key="1">
    <source>
        <dbReference type="ARBA" id="ARBA00001231"/>
    </source>
</evidence>
<dbReference type="PROSITE" id="PS00775">
    <property type="entry name" value="GLYCOSYL_HYDROL_F3"/>
    <property type="match status" value="1"/>
</dbReference>
<evidence type="ECO:0000256" key="6">
    <source>
        <dbReference type="SAM" id="Phobius"/>
    </source>
</evidence>
<dbReference type="GO" id="GO:0004563">
    <property type="term" value="F:beta-N-acetylhexosaminidase activity"/>
    <property type="evidence" value="ECO:0007669"/>
    <property type="project" value="UniProtKB-EC"/>
</dbReference>
<name>A0A9D0YZT3_9FIRM</name>
<dbReference type="EC" id="3.2.1.52" evidence="3"/>
<dbReference type="Pfam" id="PF00933">
    <property type="entry name" value="Glyco_hydro_3"/>
    <property type="match status" value="1"/>
</dbReference>
<organism evidence="8 9">
    <name type="scientific">Candidatus Faecenecus gallistercoris</name>
    <dbReference type="NCBI Taxonomy" id="2840793"/>
    <lineage>
        <taxon>Bacteria</taxon>
        <taxon>Bacillati</taxon>
        <taxon>Bacillota</taxon>
        <taxon>Bacillota incertae sedis</taxon>
        <taxon>Candidatus Faecenecus</taxon>
    </lineage>
</organism>
<dbReference type="Proteomes" id="UP000886725">
    <property type="component" value="Unassembled WGS sequence"/>
</dbReference>
<evidence type="ECO:0000256" key="3">
    <source>
        <dbReference type="ARBA" id="ARBA00012663"/>
    </source>
</evidence>
<reference evidence="8" key="2">
    <citation type="journal article" date="2021" name="PeerJ">
        <title>Extensive microbial diversity within the chicken gut microbiome revealed by metagenomics and culture.</title>
        <authorList>
            <person name="Gilroy R."/>
            <person name="Ravi A."/>
            <person name="Getino M."/>
            <person name="Pursley I."/>
            <person name="Horton D.L."/>
            <person name="Alikhan N.F."/>
            <person name="Baker D."/>
            <person name="Gharbi K."/>
            <person name="Hall N."/>
            <person name="Watson M."/>
            <person name="Adriaenssens E.M."/>
            <person name="Foster-Nyarko E."/>
            <person name="Jarju S."/>
            <person name="Secka A."/>
            <person name="Antonio M."/>
            <person name="Oren A."/>
            <person name="Chaudhuri R.R."/>
            <person name="La Ragione R."/>
            <person name="Hildebrand F."/>
            <person name="Pallen M.J."/>
        </authorList>
    </citation>
    <scope>NUCLEOTIDE SEQUENCE</scope>
    <source>
        <strain evidence="8">CHK165-10780</strain>
    </source>
</reference>
<gene>
    <name evidence="8" type="ORF">IAC85_01665</name>
</gene>
<sequence>MNKKSLIITVIVMILIIFVVLFTLVKTNIVTLNNEPKDSIEHILNEMTLEEKIGQMIIMSYRNPTVDSTLENTLKTVKPGGFILFKENITTYENTINFIQTVKKSNDIPLWIGIDQEGGNVQRLKALEDHPVSDIPYMNAIGQTNNIDYARQIGKVMAEELKVFGINMDFAPDIDIWTNPDNTVIGKRSFGSNPTLVSQMGIALGDTLLQHQIVPVYKHFPGHGNTAEDSHYALPVVTKTLDELLSSDLIPFQDAIAHDVPIIMVGHLAIPNITNDNTPASLSKVMIHDILKEQLGYKGLVVTDALDMGALTQNYTEEEIYTMAINAGVDILLMPQESKNCVKIVADAVKSGKISESQIDESVRKILKLKYNTIADTYNQYAPIDILNSAEHQSIITQIKESQP</sequence>
<dbReference type="InterPro" id="IPR036962">
    <property type="entry name" value="Glyco_hydro_3_N_sf"/>
</dbReference>
<keyword evidence="6" id="KW-0472">Membrane</keyword>
<dbReference type="PANTHER" id="PTHR30480">
    <property type="entry name" value="BETA-HEXOSAMINIDASE-RELATED"/>
    <property type="match status" value="1"/>
</dbReference>
<dbReference type="Gene3D" id="3.20.20.300">
    <property type="entry name" value="Glycoside hydrolase, family 3, N-terminal domain"/>
    <property type="match status" value="1"/>
</dbReference>
<proteinExistence type="inferred from homology"/>
<comment type="similarity">
    <text evidence="2">Belongs to the glycosyl hydrolase 3 family.</text>
</comment>
<comment type="caution">
    <text evidence="8">The sequence shown here is derived from an EMBL/GenBank/DDBJ whole genome shotgun (WGS) entry which is preliminary data.</text>
</comment>
<dbReference type="InterPro" id="IPR001764">
    <property type="entry name" value="Glyco_hydro_3_N"/>
</dbReference>
<keyword evidence="6" id="KW-0812">Transmembrane</keyword>